<dbReference type="OrthoDB" id="3550125at2759"/>
<feature type="region of interest" description="Disordered" evidence="2">
    <location>
        <begin position="911"/>
        <end position="940"/>
    </location>
</feature>
<keyword evidence="4" id="KW-1185">Reference proteome</keyword>
<dbReference type="HOGENOM" id="CLU_312166_0_0_1"/>
<dbReference type="KEGG" id="mbe:MBM_01366"/>
<reference evidence="3 4" key="1">
    <citation type="journal article" date="2012" name="BMC Genomics">
        <title>Sequencing the genome of Marssonina brunnea reveals fungus-poplar co-evolution.</title>
        <authorList>
            <person name="Zhu S."/>
            <person name="Cao Y.-Z."/>
            <person name="Jiang C."/>
            <person name="Tan B.-Y."/>
            <person name="Wang Z."/>
            <person name="Feng S."/>
            <person name="Zhang L."/>
            <person name="Su X.-H."/>
            <person name="Brejova B."/>
            <person name="Vinar T."/>
            <person name="Xu M."/>
            <person name="Wang M.-X."/>
            <person name="Zhang S.-G."/>
            <person name="Huang M.-R."/>
            <person name="Wu R."/>
            <person name="Zhou Y."/>
        </authorList>
    </citation>
    <scope>NUCLEOTIDE SEQUENCE [LARGE SCALE GENOMIC DNA]</scope>
    <source>
        <strain evidence="3 4">MB_m1</strain>
    </source>
</reference>
<protein>
    <submittedName>
        <fullName evidence="3">Uncharacterized protein</fullName>
    </submittedName>
</protein>
<evidence type="ECO:0000256" key="2">
    <source>
        <dbReference type="SAM" id="MobiDB-lite"/>
    </source>
</evidence>
<accession>K1Y685</accession>
<proteinExistence type="predicted"/>
<dbReference type="InParanoid" id="K1Y685"/>
<feature type="region of interest" description="Disordered" evidence="2">
    <location>
        <begin position="1"/>
        <end position="112"/>
    </location>
</feature>
<dbReference type="EMBL" id="JH921429">
    <property type="protein sequence ID" value="EKD20684.1"/>
    <property type="molecule type" value="Genomic_DNA"/>
</dbReference>
<feature type="compositionally biased region" description="Low complexity" evidence="2">
    <location>
        <begin position="927"/>
        <end position="940"/>
    </location>
</feature>
<dbReference type="Proteomes" id="UP000006753">
    <property type="component" value="Unassembled WGS sequence"/>
</dbReference>
<feature type="coiled-coil region" evidence="1">
    <location>
        <begin position="604"/>
        <end position="631"/>
    </location>
</feature>
<evidence type="ECO:0000313" key="4">
    <source>
        <dbReference type="Proteomes" id="UP000006753"/>
    </source>
</evidence>
<name>K1Y685_MARBU</name>
<feature type="compositionally biased region" description="Polar residues" evidence="2">
    <location>
        <begin position="821"/>
        <end position="838"/>
    </location>
</feature>
<feature type="coiled-coil region" evidence="1">
    <location>
        <begin position="272"/>
        <end position="306"/>
    </location>
</feature>
<feature type="compositionally biased region" description="Basic and acidic residues" evidence="2">
    <location>
        <begin position="7"/>
        <end position="16"/>
    </location>
</feature>
<feature type="coiled-coil region" evidence="1">
    <location>
        <begin position="682"/>
        <end position="763"/>
    </location>
</feature>
<feature type="compositionally biased region" description="Low complexity" evidence="2">
    <location>
        <begin position="97"/>
        <end position="109"/>
    </location>
</feature>
<dbReference type="AlphaFoldDB" id="K1Y685"/>
<sequence>MQVAHPETSKPSDKPRGTGTTAAMDLVSSESSSSDGPEVTLNCNLSPTIQNAQASVAKQPATFTDKTAEDQLPSPPTSHAESCDHPPPPDSENDQQSSPASGTSASSSARPLDECPQASAMLHGVVEQYTKVIESQLHEKDTTIQEIHRKLKAEESRAIKAENIHLEARAQALETPRQGLGVATKNITALRGDIERLKIEKQAAAEFFETEIRRLKAETEDLRLANARFEGQRQSKVDDVSRQLASKATQLDNARSWIHKEGKELATKAASLSKARFENAELNKENNELMRESMEIKDRVVRYKRKWQSLRQGITEMDEEFGRDGSPVKRAAKTPTSLAEKLVAAMNCFPMQQEFLVITIRGSERSKKRKQKVATSLVGAQAKSLDVPKNNMSSKGIEPLHSADNTGAVKPKKSLRERFSFRKSSTANKDLVPKNSIPENLAPEDSIPENLAPEDLVPEDSVPEDLVSEDLVPEDLPSKVDSEPKPAATELPSLQEQLALSPSNKGTSIASISTTSTEWERLALANTPTRKPPPNPRRVAAMLAAQAKAAAEAQASQRPETPKISTFPVNRPKMSVNSSVDESGSFAAHQTFLSRTFQLLITENASIESDLRALENAVRERELEMSSAKATDEAAMHTKVWDAQVKSQTLEKRLLGKDELVQSLYIKIDGHENTIRTQAQAFKDLRNRTHNLEETVKQMGRDSRTRVHNLEETIKQKDREHRSRVHNLEEVIMQKERSLDHNRREYSSAIMRLEREKRALVEQTGVLDEQLETQKTMIRHLQANSHNFKVYAKDMAQGYEFYRSHYEKYKKHFAEWDANDQMTSDGTQVDGHGSSSQDNGGGAGDELKSLSESESAGTDESNIKLAVVNLRQFYIDHQERDTPAVLEGSRFMDWARGGSRMEDLPHLCLETGDNESGGMTPPETPVSLSDFPHPPSSSDS</sequence>
<organism evidence="3 4">
    <name type="scientific">Marssonina brunnea f. sp. multigermtubi (strain MB_m1)</name>
    <name type="common">Marssonina leaf spot fungus</name>
    <dbReference type="NCBI Taxonomy" id="1072389"/>
    <lineage>
        <taxon>Eukaryota</taxon>
        <taxon>Fungi</taxon>
        <taxon>Dikarya</taxon>
        <taxon>Ascomycota</taxon>
        <taxon>Pezizomycotina</taxon>
        <taxon>Leotiomycetes</taxon>
        <taxon>Helotiales</taxon>
        <taxon>Drepanopezizaceae</taxon>
        <taxon>Drepanopeziza</taxon>
    </lineage>
</organism>
<keyword evidence="1" id="KW-0175">Coiled coil</keyword>
<evidence type="ECO:0000313" key="3">
    <source>
        <dbReference type="EMBL" id="EKD20684.1"/>
    </source>
</evidence>
<feature type="region of interest" description="Disordered" evidence="2">
    <location>
        <begin position="821"/>
        <end position="860"/>
    </location>
</feature>
<evidence type="ECO:0000256" key="1">
    <source>
        <dbReference type="SAM" id="Coils"/>
    </source>
</evidence>
<feature type="compositionally biased region" description="Polar residues" evidence="2">
    <location>
        <begin position="41"/>
        <end position="65"/>
    </location>
</feature>
<feature type="region of interest" description="Disordered" evidence="2">
    <location>
        <begin position="384"/>
        <end position="457"/>
    </location>
</feature>
<feature type="coiled-coil region" evidence="1">
    <location>
        <begin position="198"/>
        <end position="232"/>
    </location>
</feature>
<gene>
    <name evidence="3" type="ORF">MBM_01366</name>
</gene>